<reference evidence="2" key="1">
    <citation type="submission" date="2017-04" db="EMBL/GenBank/DDBJ databases">
        <authorList>
            <person name="Varghese N."/>
            <person name="Submissions S."/>
        </authorList>
    </citation>
    <scope>NUCLEOTIDE SEQUENCE [LARGE SCALE GENOMIC DNA]</scope>
    <source>
        <strain evidence="2">DSM 44073</strain>
    </source>
</reference>
<dbReference type="EMBL" id="FWYC01000012">
    <property type="protein sequence ID" value="SMD18379.1"/>
    <property type="molecule type" value="Genomic_DNA"/>
</dbReference>
<protein>
    <submittedName>
        <fullName evidence="1">Uncharacterized protein</fullName>
    </submittedName>
</protein>
<evidence type="ECO:0000313" key="1">
    <source>
        <dbReference type="EMBL" id="SMD18379.1"/>
    </source>
</evidence>
<evidence type="ECO:0000313" key="2">
    <source>
        <dbReference type="Proteomes" id="UP000192840"/>
    </source>
</evidence>
<accession>A0A1W2F8V2</accession>
<dbReference type="Proteomes" id="UP000192840">
    <property type="component" value="Unassembled WGS sequence"/>
</dbReference>
<keyword evidence="2" id="KW-1185">Reference proteome</keyword>
<sequence length="112" mass="12591">MHTLLVLLLEPATSDLRLEFPSAEFLNRARQHVPSAVLNVMPSWGCGPRDRTPDGNGQPQRRPSLTHFTICAIVWSELTLAKSLWSENGLWFSSGKASSWYWPFSCTSRAMS</sequence>
<name>A0A1W2F8V2_9PSEU</name>
<gene>
    <name evidence="1" type="ORF">SAMN05660733_05374</name>
</gene>
<proteinExistence type="predicted"/>
<organism evidence="1 2">
    <name type="scientific">Lentzea albidocapillata</name>
    <dbReference type="NCBI Taxonomy" id="40571"/>
    <lineage>
        <taxon>Bacteria</taxon>
        <taxon>Bacillati</taxon>
        <taxon>Actinomycetota</taxon>
        <taxon>Actinomycetes</taxon>
        <taxon>Pseudonocardiales</taxon>
        <taxon>Pseudonocardiaceae</taxon>
        <taxon>Lentzea</taxon>
    </lineage>
</organism>
<dbReference type="AlphaFoldDB" id="A0A1W2F8V2"/>